<name>A0A4Y7KKL6_PAPSO</name>
<dbReference type="AlphaFoldDB" id="A0A4Y7KKL6"/>
<dbReference type="Proteomes" id="UP000316621">
    <property type="component" value="Chromosome 8"/>
</dbReference>
<evidence type="ECO:0000313" key="2">
    <source>
        <dbReference type="Proteomes" id="UP000316621"/>
    </source>
</evidence>
<gene>
    <name evidence="1" type="ORF">C5167_048392</name>
</gene>
<reference evidence="1 2" key="1">
    <citation type="journal article" date="2018" name="Science">
        <title>The opium poppy genome and morphinan production.</title>
        <authorList>
            <person name="Guo L."/>
            <person name="Winzer T."/>
            <person name="Yang X."/>
            <person name="Li Y."/>
            <person name="Ning Z."/>
            <person name="He Z."/>
            <person name="Teodor R."/>
            <person name="Lu Y."/>
            <person name="Bowser T.A."/>
            <person name="Graham I.A."/>
            <person name="Ye K."/>
        </authorList>
    </citation>
    <scope>NUCLEOTIDE SEQUENCE [LARGE SCALE GENOMIC DNA]</scope>
    <source>
        <strain evidence="2">cv. HN1</strain>
        <tissue evidence="1">Leaves</tissue>
    </source>
</reference>
<evidence type="ECO:0000313" key="1">
    <source>
        <dbReference type="EMBL" id="RZC72912.1"/>
    </source>
</evidence>
<proteinExistence type="predicted"/>
<protein>
    <submittedName>
        <fullName evidence="1">Uncharacterized protein</fullName>
    </submittedName>
</protein>
<keyword evidence="2" id="KW-1185">Reference proteome</keyword>
<dbReference type="Gramene" id="RZC72912">
    <property type="protein sequence ID" value="RZC72912"/>
    <property type="gene ID" value="C5167_048392"/>
</dbReference>
<organism evidence="1 2">
    <name type="scientific">Papaver somniferum</name>
    <name type="common">Opium poppy</name>
    <dbReference type="NCBI Taxonomy" id="3469"/>
    <lineage>
        <taxon>Eukaryota</taxon>
        <taxon>Viridiplantae</taxon>
        <taxon>Streptophyta</taxon>
        <taxon>Embryophyta</taxon>
        <taxon>Tracheophyta</taxon>
        <taxon>Spermatophyta</taxon>
        <taxon>Magnoliopsida</taxon>
        <taxon>Ranunculales</taxon>
        <taxon>Papaveraceae</taxon>
        <taxon>Papaveroideae</taxon>
        <taxon>Papaver</taxon>
    </lineage>
</organism>
<accession>A0A4Y7KKL6</accession>
<sequence length="179" mass="19777">MEEAKQKLVELQERGGGEGVSPCCSSQLASIPSSDESFSTIKAMAPTSAPGPDGHPAYFYKNYWGVVEFIQDCFSDSNQTPIKSRIPYFLNGLNLKGLDGMVHLWSTSADTPFTHPFAAEATSFLLASSQAQKMNFNQIIVERDWQVVVKALTSDAQSNSLDNRQNCRRNQVQLFTTIC</sequence>
<dbReference type="EMBL" id="CM010722">
    <property type="protein sequence ID" value="RZC72912.1"/>
    <property type="molecule type" value="Genomic_DNA"/>
</dbReference>